<organism evidence="1 2">
    <name type="scientific">SAR92 clade bacterium</name>
    <dbReference type="NCBI Taxonomy" id="2315479"/>
    <lineage>
        <taxon>Bacteria</taxon>
        <taxon>Pseudomonadati</taxon>
        <taxon>Pseudomonadota</taxon>
        <taxon>Gammaproteobacteria</taxon>
        <taxon>Cellvibrionales</taxon>
        <taxon>Porticoccaceae</taxon>
        <taxon>SAR92 clade</taxon>
    </lineage>
</organism>
<dbReference type="InterPro" id="IPR011059">
    <property type="entry name" value="Metal-dep_hydrolase_composite"/>
</dbReference>
<dbReference type="SUPFAM" id="SSF51338">
    <property type="entry name" value="Composite domain of metallo-dependent hydrolases"/>
    <property type="match status" value="1"/>
</dbReference>
<evidence type="ECO:0000313" key="2">
    <source>
        <dbReference type="Proteomes" id="UP000318148"/>
    </source>
</evidence>
<dbReference type="AlphaFoldDB" id="A0A520LPG4"/>
<reference evidence="1 2" key="1">
    <citation type="submission" date="2019-02" db="EMBL/GenBank/DDBJ databases">
        <title>Prokaryotic population dynamics and viral predation in marine succession experiment using metagenomics: the confinement effect.</title>
        <authorList>
            <person name="Haro-Moreno J.M."/>
            <person name="Rodriguez-Valera F."/>
            <person name="Lopez-Perez M."/>
        </authorList>
    </citation>
    <scope>NUCLEOTIDE SEQUENCE [LARGE SCALE GENOMIC DNA]</scope>
    <source>
        <strain evidence="1">MED-G169</strain>
    </source>
</reference>
<comment type="caution">
    <text evidence="1">The sequence shown here is derived from an EMBL/GenBank/DDBJ whole genome shotgun (WGS) entry which is preliminary data.</text>
</comment>
<protein>
    <submittedName>
        <fullName evidence="1">N-acyl-D-glutamate deacylase</fullName>
    </submittedName>
</protein>
<dbReference type="InterPro" id="IPR032466">
    <property type="entry name" value="Metal_Hydrolase"/>
</dbReference>
<dbReference type="Gene3D" id="3.20.20.140">
    <property type="entry name" value="Metal-dependent hydrolases"/>
    <property type="match status" value="1"/>
</dbReference>
<dbReference type="PANTHER" id="PTHR11647">
    <property type="entry name" value="HYDRANTOINASE/DIHYDROPYRIMIDINASE FAMILY MEMBER"/>
    <property type="match status" value="1"/>
</dbReference>
<dbReference type="EMBL" id="SHBO01000001">
    <property type="protein sequence ID" value="RZO08878.1"/>
    <property type="molecule type" value="Genomic_DNA"/>
</dbReference>
<proteinExistence type="predicted"/>
<dbReference type="PANTHER" id="PTHR11647:SF1">
    <property type="entry name" value="COLLAPSIN RESPONSE MEDIATOR PROTEIN"/>
    <property type="match status" value="1"/>
</dbReference>
<name>A0A520LPG4_9GAMM</name>
<dbReference type="SUPFAM" id="SSF51556">
    <property type="entry name" value="Metallo-dependent hydrolases"/>
    <property type="match status" value="1"/>
</dbReference>
<accession>A0A520LPG4</accession>
<dbReference type="InterPro" id="IPR050378">
    <property type="entry name" value="Metallo-dep_Hydrolases_sf"/>
</dbReference>
<dbReference type="GO" id="GO:0016812">
    <property type="term" value="F:hydrolase activity, acting on carbon-nitrogen (but not peptide) bonds, in cyclic amides"/>
    <property type="evidence" value="ECO:0007669"/>
    <property type="project" value="TreeGrafter"/>
</dbReference>
<dbReference type="GO" id="GO:0005829">
    <property type="term" value="C:cytosol"/>
    <property type="evidence" value="ECO:0007669"/>
    <property type="project" value="TreeGrafter"/>
</dbReference>
<gene>
    <name evidence="1" type="ORF">EVB02_00050</name>
</gene>
<sequence length="637" mass="72430">MTNKNIKTIDFLIKNAKVFNDTESPRIEDVAIAKGKIVDRGQDLNYVNAEKVIDAKGLWLMPGLFDIHTHYDLELEVAPALPESVRHGTTSVVIANCSLGLAFGSQRDGINDPIVSCYARVENIPKSVLKNCADNVDWENPKDYLNHLDTLKLGPNVVVLLPHSMLRIEVMGFDDSVTRDPTDTELEKMCSILKHSLGIGYVGLSTDALPFHYLAAHPHCEKTIPTQFAKYPELKQLTKVLRDKNAVWQATPPKDSVIDTLKTFLLTSARVHGKALKTTVVAALDIVNNWKLSLMVKTLSRLLNSRFIGGDFHMQALGARFKIWSDGAITPIAEEIPELRRLNETDLEDREARKKILSDPEYIKLFRDMWMRGKEGWSIDRIKRELNLEDYAFNRKLSDMMIDRCPQKSWEGKNFQFIYDRVINVKQSIKVDDLSIKEGELIKREFFWIADEGDFMLQMLRSFDTKLSWSTVTANRDLKVVRELLMHPMLLPGFNDSGAHLTNMAFYDGNLRSLKLASETDDERDVAYMVKRLTKDAADVFGVSGGTVYTNDVADLILVDPDVLQGYDGEKNVRRVFREEYQHEQLVNRSDDVVPLVMIGGKIAWENKCFSEDLGQKAYGRLLRSEISKDLNQQINA</sequence>
<dbReference type="Proteomes" id="UP000318148">
    <property type="component" value="Unassembled WGS sequence"/>
</dbReference>
<evidence type="ECO:0000313" key="1">
    <source>
        <dbReference type="EMBL" id="RZO08878.1"/>
    </source>
</evidence>